<dbReference type="Pfam" id="PF00318">
    <property type="entry name" value="Ribosomal_S2"/>
    <property type="match status" value="1"/>
</dbReference>
<dbReference type="PANTHER" id="PTHR12534">
    <property type="entry name" value="30S RIBOSOMAL PROTEIN S2 PROKARYOTIC AND ORGANELLAR"/>
    <property type="match status" value="1"/>
</dbReference>
<reference evidence="8" key="2">
    <citation type="journal article" date="2021" name="Microbiome">
        <title>Successional dynamics and alternative stable states in a saline activated sludge microbial community over 9 years.</title>
        <authorList>
            <person name="Wang Y."/>
            <person name="Ye J."/>
            <person name="Ju F."/>
            <person name="Liu L."/>
            <person name="Boyd J.A."/>
            <person name="Deng Y."/>
            <person name="Parks D.H."/>
            <person name="Jiang X."/>
            <person name="Yin X."/>
            <person name="Woodcroft B.J."/>
            <person name="Tyson G.W."/>
            <person name="Hugenholtz P."/>
            <person name="Polz M.F."/>
            <person name="Zhang T."/>
        </authorList>
    </citation>
    <scope>NUCLEOTIDE SEQUENCE</scope>
    <source>
        <strain evidence="8">HKST-UBA15</strain>
    </source>
</reference>
<dbReference type="PRINTS" id="PR00395">
    <property type="entry name" value="RIBOSOMALS2"/>
</dbReference>
<reference evidence="8" key="1">
    <citation type="submission" date="2020-04" db="EMBL/GenBank/DDBJ databases">
        <authorList>
            <person name="Zhang T."/>
        </authorList>
    </citation>
    <scope>NUCLEOTIDE SEQUENCE</scope>
    <source>
        <strain evidence="8">HKST-UBA15</strain>
    </source>
</reference>
<dbReference type="GO" id="GO:0003735">
    <property type="term" value="F:structural constituent of ribosome"/>
    <property type="evidence" value="ECO:0007669"/>
    <property type="project" value="InterPro"/>
</dbReference>
<keyword evidence="3 5" id="KW-0687">Ribonucleoprotein</keyword>
<dbReference type="CDD" id="cd01425">
    <property type="entry name" value="RPS2"/>
    <property type="match status" value="1"/>
</dbReference>
<proteinExistence type="inferred from homology"/>
<evidence type="ECO:0000256" key="7">
    <source>
        <dbReference type="SAM" id="MobiDB-lite"/>
    </source>
</evidence>
<feature type="compositionally biased region" description="Polar residues" evidence="7">
    <location>
        <begin position="287"/>
        <end position="297"/>
    </location>
</feature>
<dbReference type="Proteomes" id="UP000745577">
    <property type="component" value="Unassembled WGS sequence"/>
</dbReference>
<feature type="region of interest" description="Disordered" evidence="7">
    <location>
        <begin position="285"/>
        <end position="324"/>
    </location>
</feature>
<evidence type="ECO:0000256" key="3">
    <source>
        <dbReference type="ARBA" id="ARBA00023274"/>
    </source>
</evidence>
<evidence type="ECO:0000256" key="4">
    <source>
        <dbReference type="ARBA" id="ARBA00035256"/>
    </source>
</evidence>
<dbReference type="PROSITE" id="PS00963">
    <property type="entry name" value="RIBOSOMAL_S2_2"/>
    <property type="match status" value="1"/>
</dbReference>
<dbReference type="NCBIfam" id="TIGR01011">
    <property type="entry name" value="rpsB_bact"/>
    <property type="match status" value="1"/>
</dbReference>
<dbReference type="Gene3D" id="3.40.50.10490">
    <property type="entry name" value="Glucose-6-phosphate isomerase like protein, domain 1"/>
    <property type="match status" value="1"/>
</dbReference>
<dbReference type="InterPro" id="IPR001865">
    <property type="entry name" value="Ribosomal_uS2"/>
</dbReference>
<dbReference type="SUPFAM" id="SSF52313">
    <property type="entry name" value="Ribosomal protein S2"/>
    <property type="match status" value="1"/>
</dbReference>
<accession>A0A955L191</accession>
<dbReference type="InterPro" id="IPR023591">
    <property type="entry name" value="Ribosomal_uS2_flav_dom_sf"/>
</dbReference>
<protein>
    <recommendedName>
        <fullName evidence="4 5">Small ribosomal subunit protein uS2</fullName>
    </recommendedName>
</protein>
<dbReference type="GO" id="GO:0006412">
    <property type="term" value="P:translation"/>
    <property type="evidence" value="ECO:0007669"/>
    <property type="project" value="UniProtKB-UniRule"/>
</dbReference>
<dbReference type="HAMAP" id="MF_00291_B">
    <property type="entry name" value="Ribosomal_uS2_B"/>
    <property type="match status" value="1"/>
</dbReference>
<evidence type="ECO:0000313" key="8">
    <source>
        <dbReference type="EMBL" id="MCA9380165.1"/>
    </source>
</evidence>
<dbReference type="GO" id="GO:0022627">
    <property type="term" value="C:cytosolic small ribosomal subunit"/>
    <property type="evidence" value="ECO:0007669"/>
    <property type="project" value="TreeGrafter"/>
</dbReference>
<dbReference type="EMBL" id="JAGQLL010000034">
    <property type="protein sequence ID" value="MCA9380165.1"/>
    <property type="molecule type" value="Genomic_DNA"/>
</dbReference>
<gene>
    <name evidence="5 8" type="primary">rpsB</name>
    <name evidence="8" type="ORF">KC675_03220</name>
</gene>
<name>A0A955L191_9BACT</name>
<dbReference type="AlphaFoldDB" id="A0A955L191"/>
<evidence type="ECO:0000256" key="1">
    <source>
        <dbReference type="ARBA" id="ARBA00006242"/>
    </source>
</evidence>
<dbReference type="InterPro" id="IPR018130">
    <property type="entry name" value="Ribosomal_uS2_CS"/>
</dbReference>
<evidence type="ECO:0000256" key="2">
    <source>
        <dbReference type="ARBA" id="ARBA00022980"/>
    </source>
</evidence>
<dbReference type="InterPro" id="IPR005706">
    <property type="entry name" value="Ribosomal_uS2_bac/mit/plastid"/>
</dbReference>
<dbReference type="Gene3D" id="1.10.287.610">
    <property type="entry name" value="Helix hairpin bin"/>
    <property type="match status" value="1"/>
</dbReference>
<evidence type="ECO:0000256" key="5">
    <source>
        <dbReference type="HAMAP-Rule" id="MF_00291"/>
    </source>
</evidence>
<dbReference type="PANTHER" id="PTHR12534:SF0">
    <property type="entry name" value="SMALL RIBOSOMAL SUBUNIT PROTEIN US2M"/>
    <property type="match status" value="1"/>
</dbReference>
<comment type="similarity">
    <text evidence="1 5 6">Belongs to the universal ribosomal protein uS2 family.</text>
</comment>
<feature type="compositionally biased region" description="Basic and acidic residues" evidence="7">
    <location>
        <begin position="303"/>
        <end position="324"/>
    </location>
</feature>
<keyword evidence="2 5" id="KW-0689">Ribosomal protein</keyword>
<evidence type="ECO:0000313" key="9">
    <source>
        <dbReference type="Proteomes" id="UP000745577"/>
    </source>
</evidence>
<evidence type="ECO:0000256" key="6">
    <source>
        <dbReference type="RuleBase" id="RU003631"/>
    </source>
</evidence>
<organism evidence="8 9">
    <name type="scientific">Candidatus Dojkabacteria bacterium</name>
    <dbReference type="NCBI Taxonomy" id="2099670"/>
    <lineage>
        <taxon>Bacteria</taxon>
        <taxon>Candidatus Dojkabacteria</taxon>
    </lineage>
</organism>
<sequence length="324" mass="36547">MTSTTNTSASVADKSKPSLEDYDVSSFLKAGVQFGHETKRWNPKMKKFIFAQKNNIHILDISKTIELLDVALKFLSETASKGDILFVGTKRQAAEIIKEQAISSGAYYITNRWPGGLLTNFEQIKHSLKRYKELEKEFQEGVEGRTKFEVSNMKKEWVKMNRLYEGIKNMTGFPKAMVVVDVNYERKVLTEAKRLGIPVVAIVDTNTDPDLVDYPIPGNDDAISSLKLLIGYLGEAVKKGNGGKGIKHEYIDYSTYEVKILKTEDKKEELVEVGEKAKIQVVEPMKVTSSKKSSNQKGILENIQKEREAKRQVEASQEREVSAK</sequence>
<comment type="caution">
    <text evidence="8">The sequence shown here is derived from an EMBL/GenBank/DDBJ whole genome shotgun (WGS) entry which is preliminary data.</text>
</comment>